<organism evidence="4 5">
    <name type="scientific">Cichlidogyrus casuarinus</name>
    <dbReference type="NCBI Taxonomy" id="1844966"/>
    <lineage>
        <taxon>Eukaryota</taxon>
        <taxon>Metazoa</taxon>
        <taxon>Spiralia</taxon>
        <taxon>Lophotrochozoa</taxon>
        <taxon>Platyhelminthes</taxon>
        <taxon>Monogenea</taxon>
        <taxon>Monopisthocotylea</taxon>
        <taxon>Dactylogyridea</taxon>
        <taxon>Ancyrocephalidae</taxon>
        <taxon>Cichlidogyrus</taxon>
    </lineage>
</organism>
<dbReference type="Proteomes" id="UP001626550">
    <property type="component" value="Unassembled WGS sequence"/>
</dbReference>
<dbReference type="AlphaFoldDB" id="A0ABD2QDS4"/>
<dbReference type="PANTHER" id="PTHR23509">
    <property type="entry name" value="PA-PL1 PHOSPHOLIPASE FAMILY"/>
    <property type="match status" value="1"/>
</dbReference>
<dbReference type="PROSITE" id="PS51043">
    <property type="entry name" value="DDHD"/>
    <property type="match status" value="1"/>
</dbReference>
<reference evidence="4 5" key="1">
    <citation type="submission" date="2024-11" db="EMBL/GenBank/DDBJ databases">
        <title>Adaptive evolution of stress response genes in parasites aligns with host niche diversity.</title>
        <authorList>
            <person name="Hahn C."/>
            <person name="Resl P."/>
        </authorList>
    </citation>
    <scope>NUCLEOTIDE SEQUENCE [LARGE SCALE GENOMIC DNA]</scope>
    <source>
        <strain evidence="4">EGGRZ-B1_66</strain>
        <tissue evidence="4">Body</tissue>
    </source>
</reference>
<protein>
    <submittedName>
        <fullName evidence="4">Phospholipase ddhd1</fullName>
    </submittedName>
</protein>
<name>A0ABD2QDS4_9PLAT</name>
<dbReference type="PANTHER" id="PTHR23509:SF48">
    <property type="entry name" value="INTRACELLULAR PHOSPHOLIPASE A1"/>
    <property type="match status" value="1"/>
</dbReference>
<feature type="coiled-coil region" evidence="2">
    <location>
        <begin position="382"/>
        <end position="409"/>
    </location>
</feature>
<proteinExistence type="inferred from homology"/>
<comment type="similarity">
    <text evidence="1">Belongs to the PA-PLA1 family.</text>
</comment>
<sequence length="780" mass="90519">MEEKVQREQNNTFFEIEIGPQFVRWFYENRRVNLKLTPFKGNDSLRLEDAYMKNIFQRDPIKPVVVREDLFEADISHRICVPIYWNTKNLDQCQCKQPWTHDILPTTITRGSWFRTDTWAPLSEPLALKIEQIHQKMIHFKRHCFQFTSRVKVINTEQIGSVSIVWLSNQEVYLDDNKVNKFVREKLRFNLVGVKLSRGYFSPATATEGSISITHLCLCVHGIGQSIGNFPVNVASFRKVCNELADEEFRSILQHNNKRLEFLPIEWRSRLRLDEGMVQNVTLPHLEPLRQVFNYTVLDVLYYTSPFHRYEIKTRVLSELIRVFRMFKERNPHFVQNKGRVSIIAHSLGSVIVYDILSRLNAPWNPSSNTKQSPKQPTYWSAEEFDVNLEQLAQEMKVAQKHLGRLERSFMTSVIAGECESDSEIGHREILPQIDHLFCIGSPLAMFLSIWGGAKTLADFSNERMAKKQVGLKAEDLFNMKFVGRIYNIFYPLDLFVSYLVNLHSIGCQAYRLEPLVFPHYSSIAPVPILCHNPMKANLSITKVRGISQLKRKEVELIISERFASHDSSFEDESTYCPLNLFESDSLGSTPTRLLPLVIISFLPFLEQVKQLRPKLIKPEAYDDYSILNDSDIESFINAQHVGQLRLDVHADDITQVTLHKLTKLKENALDSHMPTTFNLDLRKKAITNKLIDKVLVKVLNKRGVAPSEFFHLYGSEREMKEESQYRGPLPFLPRRLDFELSPNGHQQTMLGLVKSHQGYWKSKELARFVLKTILEEETK</sequence>
<evidence type="ECO:0000313" key="5">
    <source>
        <dbReference type="Proteomes" id="UP001626550"/>
    </source>
</evidence>
<evidence type="ECO:0000256" key="1">
    <source>
        <dbReference type="ARBA" id="ARBA00038464"/>
    </source>
</evidence>
<gene>
    <name evidence="4" type="primary">DDHD1_1</name>
    <name evidence="4" type="ORF">Ciccas_003680</name>
</gene>
<evidence type="ECO:0000256" key="2">
    <source>
        <dbReference type="SAM" id="Coils"/>
    </source>
</evidence>
<accession>A0ABD2QDS4</accession>
<evidence type="ECO:0000313" key="4">
    <source>
        <dbReference type="EMBL" id="KAL3317659.1"/>
    </source>
</evidence>
<evidence type="ECO:0000259" key="3">
    <source>
        <dbReference type="PROSITE" id="PS51043"/>
    </source>
</evidence>
<feature type="domain" description="DDHD" evidence="3">
    <location>
        <begin position="430"/>
        <end position="776"/>
    </location>
</feature>
<dbReference type="SMART" id="SM01127">
    <property type="entry name" value="DDHD"/>
    <property type="match status" value="1"/>
</dbReference>
<dbReference type="InterPro" id="IPR004177">
    <property type="entry name" value="DDHD_dom"/>
</dbReference>
<keyword evidence="2" id="KW-0175">Coiled coil</keyword>
<dbReference type="InterPro" id="IPR058055">
    <property type="entry name" value="PA-PLA1"/>
</dbReference>
<dbReference type="EMBL" id="JBJKFK010000349">
    <property type="protein sequence ID" value="KAL3317659.1"/>
    <property type="molecule type" value="Genomic_DNA"/>
</dbReference>
<keyword evidence="5" id="KW-1185">Reference proteome</keyword>
<comment type="caution">
    <text evidence="4">The sequence shown here is derived from an EMBL/GenBank/DDBJ whole genome shotgun (WGS) entry which is preliminary data.</text>
</comment>
<dbReference type="Pfam" id="PF02862">
    <property type="entry name" value="DDHD"/>
    <property type="match status" value="1"/>
</dbReference>